<proteinExistence type="predicted"/>
<dbReference type="RefSeq" id="WP_345333913.1">
    <property type="nucleotide sequence ID" value="NZ_BAABJI010000004.1"/>
</dbReference>
<reference evidence="3" key="1">
    <citation type="journal article" date="2019" name="Int. J. Syst. Evol. Microbiol.">
        <title>The Global Catalogue of Microorganisms (GCM) 10K type strain sequencing project: providing services to taxonomists for standard genome sequencing and annotation.</title>
        <authorList>
            <consortium name="The Broad Institute Genomics Platform"/>
            <consortium name="The Broad Institute Genome Sequencing Center for Infectious Disease"/>
            <person name="Wu L."/>
            <person name="Ma J."/>
        </authorList>
    </citation>
    <scope>NUCLEOTIDE SEQUENCE [LARGE SCALE GENOMIC DNA]</scope>
    <source>
        <strain evidence="3">JCM 18283</strain>
    </source>
</reference>
<evidence type="ECO:0000256" key="1">
    <source>
        <dbReference type="SAM" id="Phobius"/>
    </source>
</evidence>
<name>A0ABP9G9I5_9SPHI</name>
<comment type="caution">
    <text evidence="2">The sequence shown here is derived from an EMBL/GenBank/DDBJ whole genome shotgun (WGS) entry which is preliminary data.</text>
</comment>
<keyword evidence="1" id="KW-0812">Transmembrane</keyword>
<sequence length="143" mass="15913">MFYSLKYASQVWLTGALLSPIFILLFNIMPSEGASDFVFVYLMGALAGLIWSIPSFLVLLVCTAVLSHYKIRSVVAKSWLTIAGIALTCLPFYIIEPNKPVVQDELFSSIILIYAAVISVSIWLYRFTIGGSLYIQTVPECDM</sequence>
<keyword evidence="3" id="KW-1185">Reference proteome</keyword>
<organism evidence="2 3">
    <name type="scientific">Mucilaginibacter defluvii</name>
    <dbReference type="NCBI Taxonomy" id="1196019"/>
    <lineage>
        <taxon>Bacteria</taxon>
        <taxon>Pseudomonadati</taxon>
        <taxon>Bacteroidota</taxon>
        <taxon>Sphingobacteriia</taxon>
        <taxon>Sphingobacteriales</taxon>
        <taxon>Sphingobacteriaceae</taxon>
        <taxon>Mucilaginibacter</taxon>
    </lineage>
</organism>
<feature type="transmembrane region" description="Helical" evidence="1">
    <location>
        <begin position="7"/>
        <end position="26"/>
    </location>
</feature>
<protein>
    <submittedName>
        <fullName evidence="2">Uncharacterized protein</fullName>
    </submittedName>
</protein>
<gene>
    <name evidence="2" type="ORF">GCM10023313_37990</name>
</gene>
<feature type="transmembrane region" description="Helical" evidence="1">
    <location>
        <begin position="38"/>
        <end position="62"/>
    </location>
</feature>
<evidence type="ECO:0000313" key="2">
    <source>
        <dbReference type="EMBL" id="GAA4929609.1"/>
    </source>
</evidence>
<dbReference type="EMBL" id="BAABJI010000004">
    <property type="protein sequence ID" value="GAA4929609.1"/>
    <property type="molecule type" value="Genomic_DNA"/>
</dbReference>
<evidence type="ECO:0000313" key="3">
    <source>
        <dbReference type="Proteomes" id="UP001501436"/>
    </source>
</evidence>
<keyword evidence="1" id="KW-0472">Membrane</keyword>
<keyword evidence="1" id="KW-1133">Transmembrane helix</keyword>
<feature type="transmembrane region" description="Helical" evidence="1">
    <location>
        <begin position="106"/>
        <end position="125"/>
    </location>
</feature>
<feature type="transmembrane region" description="Helical" evidence="1">
    <location>
        <begin position="74"/>
        <end position="94"/>
    </location>
</feature>
<dbReference type="Proteomes" id="UP001501436">
    <property type="component" value="Unassembled WGS sequence"/>
</dbReference>
<accession>A0ABP9G9I5</accession>